<dbReference type="OrthoDB" id="9767470at2"/>
<evidence type="ECO:0000256" key="1">
    <source>
        <dbReference type="SAM" id="Phobius"/>
    </source>
</evidence>
<feature type="transmembrane region" description="Helical" evidence="1">
    <location>
        <begin position="385"/>
        <end position="403"/>
    </location>
</feature>
<reference evidence="3" key="1">
    <citation type="submission" date="2015-10" db="EMBL/GenBank/DDBJ databases">
        <authorList>
            <person name="Luecker S."/>
            <person name="Luecker S."/>
        </authorList>
    </citation>
    <scope>NUCLEOTIDE SEQUENCE [LARGE SCALE GENOMIC DNA]</scope>
</reference>
<keyword evidence="1" id="KW-0472">Membrane</keyword>
<dbReference type="EMBL" id="CZPZ01000036">
    <property type="protein sequence ID" value="CUS39939.1"/>
    <property type="molecule type" value="Genomic_DNA"/>
</dbReference>
<feature type="transmembrane region" description="Helical" evidence="1">
    <location>
        <begin position="415"/>
        <end position="436"/>
    </location>
</feature>
<organism evidence="2 3">
    <name type="scientific">Candidatus Nitrospira nitrificans</name>
    <dbReference type="NCBI Taxonomy" id="1742973"/>
    <lineage>
        <taxon>Bacteria</taxon>
        <taxon>Pseudomonadati</taxon>
        <taxon>Nitrospirota</taxon>
        <taxon>Nitrospiria</taxon>
        <taxon>Nitrospirales</taxon>
        <taxon>Nitrospiraceae</taxon>
        <taxon>Nitrospira</taxon>
    </lineage>
</organism>
<dbReference type="Pfam" id="PF11902">
    <property type="entry name" value="DUF3422"/>
    <property type="match status" value="1"/>
</dbReference>
<name>A0A0S4LQZ3_9BACT</name>
<dbReference type="STRING" id="1742973.COMA2_90118"/>
<accession>A0A0S4LQZ3</accession>
<dbReference type="RefSeq" id="WP_090902441.1">
    <property type="nucleotide sequence ID" value="NZ_CZPZ01000036.1"/>
</dbReference>
<dbReference type="InterPro" id="IPR021830">
    <property type="entry name" value="DUF3422"/>
</dbReference>
<gene>
    <name evidence="2" type="ORF">COMA2_90118</name>
</gene>
<sequence>MNQSDTSRPGADALLRKLHERPHQPIGRWLRAPAHVQYKAFRMSDPPTQRPASRLEFESLLGHLKISAETTSVRENFGYGVKEAENGERLILIWQAHTEYYNYQLWHVPSQVNGAVTFGPLMFPEYTFPVEPIGSVVCRLDILLTTGMLPPRHELRGLMPGPVLYGSRIFNEQTCVATSFTPDDHGRERYWISVGPSQGDPSRLKDIVDAIVRIETYYHLLLMQKPMFSAAIDQVYKFEQVHLRQREIITSHIGHADSQTLQRWLNTLTQDLLKTNRMAGTLHFELSASLPYDRIVHSTLASLAEKPLESYRPTSDYVLSGITGVAEGYQQLLKRIDTLRSGFEGIITIIRTRIDLILEAQNLALLQSVDKTTKSQVLLQHTVEGLSVIVIAYYVAGLGGYIFKGLQEMGWLKSANLASAIFVPIAIGLAFAVTTFSKKYLHKKLEGEQRVTKTDKPEP</sequence>
<proteinExistence type="predicted"/>
<dbReference type="AlphaFoldDB" id="A0A0S4LQZ3"/>
<keyword evidence="1" id="KW-0812">Transmembrane</keyword>
<evidence type="ECO:0000313" key="2">
    <source>
        <dbReference type="EMBL" id="CUS39939.1"/>
    </source>
</evidence>
<keyword evidence="3" id="KW-1185">Reference proteome</keyword>
<evidence type="ECO:0000313" key="3">
    <source>
        <dbReference type="Proteomes" id="UP000198736"/>
    </source>
</evidence>
<protein>
    <recommendedName>
        <fullName evidence="4">DUF3422 domain-containing protein</fullName>
    </recommendedName>
</protein>
<evidence type="ECO:0008006" key="4">
    <source>
        <dbReference type="Google" id="ProtNLM"/>
    </source>
</evidence>
<dbReference type="Proteomes" id="UP000198736">
    <property type="component" value="Unassembled WGS sequence"/>
</dbReference>
<keyword evidence="1" id="KW-1133">Transmembrane helix</keyword>